<keyword evidence="3 7" id="KW-0521">NADP</keyword>
<evidence type="ECO:0000256" key="3">
    <source>
        <dbReference type="ARBA" id="ARBA00022857"/>
    </source>
</evidence>
<feature type="binding site" evidence="7">
    <location>
        <position position="274"/>
    </location>
    <ligand>
        <name>substrate</name>
    </ligand>
</feature>
<feature type="binding site" evidence="7">
    <location>
        <position position="130"/>
    </location>
    <ligand>
        <name>substrate</name>
    </ligand>
</feature>
<comment type="similarity">
    <text evidence="7">Belongs to the PdxA family.</text>
</comment>
<evidence type="ECO:0000313" key="8">
    <source>
        <dbReference type="EMBL" id="OYX34401.1"/>
    </source>
</evidence>
<keyword evidence="2 7" id="KW-0479">Metal-binding</keyword>
<dbReference type="SUPFAM" id="SSF53659">
    <property type="entry name" value="Isocitrate/Isopropylmalate dehydrogenase-like"/>
    <property type="match status" value="1"/>
</dbReference>
<gene>
    <name evidence="7" type="primary">pdxA</name>
    <name evidence="8" type="ORF">B7Z01_06025</name>
</gene>
<proteinExistence type="inferred from homology"/>
<dbReference type="Gene3D" id="3.40.718.10">
    <property type="entry name" value="Isopropylmalate Dehydrogenase"/>
    <property type="match status" value="1"/>
</dbReference>
<sequence>MSRAPLVLSLGEPAGIGPEVVAKAWTALRSEAPFFVVGDAWLLAAQGIAVSEIDHPSEAATSFGRALPVLHHPAPAPVTAGTPDVRNAGVVADWIEKSVALCLSGDASGLVTAPIAKAPLYAAGFRFPGHTEFIAELTADAPLDGTRGPVMMLTARDLRACLVTIHLPLDQVPEMVTAERVKRTARVVHEAMRRDFGIARPRLAMAALNPHAGENGALGLQEIEVLRPAAEALRAEGIAITDPLPADTMFHDEARATYDAAICLYHDQALIPVKTLDFWGGVNATLGLPIVRTSPDHGTGFEIAGKGVARPDSLIAAICLASEMAAARASR</sequence>
<accession>A0A258FPG6</accession>
<reference evidence="8 9" key="1">
    <citation type="submission" date="2017-03" db="EMBL/GenBank/DDBJ databases">
        <title>Lifting the veil on microbial sulfur biogeochemistry in mining wastewaters.</title>
        <authorList>
            <person name="Kantor R.S."/>
            <person name="Colenbrander Nelson T."/>
            <person name="Marshall S."/>
            <person name="Bennett D."/>
            <person name="Apte S."/>
            <person name="Camacho D."/>
            <person name="Thomas B.C."/>
            <person name="Warren L.A."/>
            <person name="Banfield J.F."/>
        </authorList>
    </citation>
    <scope>NUCLEOTIDE SEQUENCE [LARGE SCALE GENOMIC DNA]</scope>
    <source>
        <strain evidence="8">32-69-9</strain>
    </source>
</reference>
<comment type="subunit">
    <text evidence="7">Homodimer.</text>
</comment>
<name>A0A258FPG6_9CAUL</name>
<dbReference type="EC" id="1.1.1.262" evidence="7"/>
<evidence type="ECO:0000256" key="5">
    <source>
        <dbReference type="ARBA" id="ARBA00023027"/>
    </source>
</evidence>
<evidence type="ECO:0000256" key="1">
    <source>
        <dbReference type="ARBA" id="ARBA00022490"/>
    </source>
</evidence>
<comment type="catalytic activity">
    <reaction evidence="7">
        <text>4-(phosphooxy)-L-threonine + NAD(+) = 3-amino-2-oxopropyl phosphate + CO2 + NADH</text>
        <dbReference type="Rhea" id="RHEA:32275"/>
        <dbReference type="ChEBI" id="CHEBI:16526"/>
        <dbReference type="ChEBI" id="CHEBI:57279"/>
        <dbReference type="ChEBI" id="CHEBI:57540"/>
        <dbReference type="ChEBI" id="CHEBI:57945"/>
        <dbReference type="ChEBI" id="CHEBI:58452"/>
        <dbReference type="EC" id="1.1.1.262"/>
    </reaction>
</comment>
<comment type="miscellaneous">
    <text evidence="7">The active site is located at the dimer interface.</text>
</comment>
<dbReference type="Pfam" id="PF04166">
    <property type="entry name" value="PdxA"/>
    <property type="match status" value="1"/>
</dbReference>
<organism evidence="8 9">
    <name type="scientific">Brevundimonas subvibrioides</name>
    <dbReference type="NCBI Taxonomy" id="74313"/>
    <lineage>
        <taxon>Bacteria</taxon>
        <taxon>Pseudomonadati</taxon>
        <taxon>Pseudomonadota</taxon>
        <taxon>Alphaproteobacteria</taxon>
        <taxon>Caulobacterales</taxon>
        <taxon>Caulobacteraceae</taxon>
        <taxon>Brevundimonas</taxon>
    </lineage>
</organism>
<feature type="binding site" evidence="7">
    <location>
        <position position="211"/>
    </location>
    <ligand>
        <name>a divalent metal cation</name>
        <dbReference type="ChEBI" id="CHEBI:60240"/>
        <note>ligand shared between dimeric partners</note>
    </ligand>
</feature>
<dbReference type="GO" id="GO:0000287">
    <property type="term" value="F:magnesium ion binding"/>
    <property type="evidence" value="ECO:0007669"/>
    <property type="project" value="UniProtKB-UniRule"/>
</dbReference>
<comment type="subcellular location">
    <subcellularLocation>
        <location evidence="7">Cytoplasm</location>
    </subcellularLocation>
</comment>
<evidence type="ECO:0000256" key="2">
    <source>
        <dbReference type="ARBA" id="ARBA00022723"/>
    </source>
</evidence>
<dbReference type="NCBIfam" id="NF003699">
    <property type="entry name" value="PRK05312.1"/>
    <property type="match status" value="1"/>
</dbReference>
<dbReference type="EMBL" id="NCEB01000009">
    <property type="protein sequence ID" value="OYX34401.1"/>
    <property type="molecule type" value="Genomic_DNA"/>
</dbReference>
<feature type="binding site" evidence="7">
    <location>
        <position position="166"/>
    </location>
    <ligand>
        <name>a divalent metal cation</name>
        <dbReference type="ChEBI" id="CHEBI:60240"/>
        <note>ligand shared between dimeric partners</note>
    </ligand>
</feature>
<dbReference type="PANTHER" id="PTHR30004:SF6">
    <property type="entry name" value="D-THREONATE 4-PHOSPHATE DEHYDROGENASE"/>
    <property type="match status" value="1"/>
</dbReference>
<keyword evidence="7" id="KW-0170">Cobalt</keyword>
<dbReference type="NCBIfam" id="TIGR00557">
    <property type="entry name" value="pdxA"/>
    <property type="match status" value="1"/>
</dbReference>
<keyword evidence="6 7" id="KW-0664">Pyridoxine biosynthesis</keyword>
<dbReference type="InterPro" id="IPR005255">
    <property type="entry name" value="PdxA_fam"/>
</dbReference>
<keyword evidence="5 7" id="KW-0520">NAD</keyword>
<evidence type="ECO:0000256" key="7">
    <source>
        <dbReference type="HAMAP-Rule" id="MF_00536"/>
    </source>
</evidence>
<keyword evidence="7" id="KW-0862">Zinc</keyword>
<dbReference type="InterPro" id="IPR037510">
    <property type="entry name" value="PdxA"/>
</dbReference>
<comment type="caution">
    <text evidence="8">The sequence shown here is derived from an EMBL/GenBank/DDBJ whole genome shotgun (WGS) entry which is preliminary data.</text>
</comment>
<dbReference type="GO" id="GO:0050897">
    <property type="term" value="F:cobalt ion binding"/>
    <property type="evidence" value="ECO:0007669"/>
    <property type="project" value="UniProtKB-UniRule"/>
</dbReference>
<evidence type="ECO:0000256" key="4">
    <source>
        <dbReference type="ARBA" id="ARBA00023002"/>
    </source>
</evidence>
<dbReference type="GO" id="GO:0008270">
    <property type="term" value="F:zinc ion binding"/>
    <property type="evidence" value="ECO:0007669"/>
    <property type="project" value="UniProtKB-UniRule"/>
</dbReference>
<dbReference type="Proteomes" id="UP000215595">
    <property type="component" value="Unassembled WGS sequence"/>
</dbReference>
<dbReference type="PANTHER" id="PTHR30004">
    <property type="entry name" value="4-HYDROXYTHREONINE-4-PHOSPHATE DEHYDROGENASE"/>
    <property type="match status" value="1"/>
</dbReference>
<dbReference type="HAMAP" id="MF_00536">
    <property type="entry name" value="PdxA"/>
    <property type="match status" value="1"/>
</dbReference>
<dbReference type="GO" id="GO:0008615">
    <property type="term" value="P:pyridoxine biosynthetic process"/>
    <property type="evidence" value="ECO:0007669"/>
    <property type="project" value="UniProtKB-UniRule"/>
</dbReference>
<feature type="binding site" evidence="7">
    <location>
        <position position="283"/>
    </location>
    <ligand>
        <name>substrate</name>
    </ligand>
</feature>
<dbReference type="GO" id="GO:0051287">
    <property type="term" value="F:NAD binding"/>
    <property type="evidence" value="ECO:0007669"/>
    <property type="project" value="InterPro"/>
</dbReference>
<keyword evidence="4 7" id="KW-0560">Oxidoreductase</keyword>
<feature type="binding site" evidence="7">
    <location>
        <position position="292"/>
    </location>
    <ligand>
        <name>substrate</name>
    </ligand>
</feature>
<dbReference type="GO" id="GO:0005737">
    <property type="term" value="C:cytoplasm"/>
    <property type="evidence" value="ECO:0007669"/>
    <property type="project" value="UniProtKB-SubCell"/>
</dbReference>
<dbReference type="AlphaFoldDB" id="A0A258FPG6"/>
<evidence type="ECO:0000313" key="9">
    <source>
        <dbReference type="Proteomes" id="UP000215595"/>
    </source>
</evidence>
<dbReference type="GO" id="GO:0050570">
    <property type="term" value="F:4-hydroxythreonine-4-phosphate dehydrogenase activity"/>
    <property type="evidence" value="ECO:0007669"/>
    <property type="project" value="UniProtKB-UniRule"/>
</dbReference>
<dbReference type="UniPathway" id="UPA00244">
    <property type="reaction ID" value="UER00312"/>
</dbReference>
<comment type="function">
    <text evidence="7">Catalyzes the NAD(P)-dependent oxidation of 4-(phosphooxy)-L-threonine (HTP) into 2-amino-3-oxo-4-(phosphooxy)butyric acid which spontaneously decarboxylates to form 3-amino-2-oxopropyl phosphate (AHAP).</text>
</comment>
<dbReference type="GO" id="GO:0042823">
    <property type="term" value="P:pyridoxal phosphate biosynthetic process"/>
    <property type="evidence" value="ECO:0007669"/>
    <property type="project" value="UniProtKB-UniRule"/>
</dbReference>
<keyword evidence="7" id="KW-0460">Magnesium</keyword>
<feature type="binding site" evidence="7">
    <location>
        <position position="266"/>
    </location>
    <ligand>
        <name>a divalent metal cation</name>
        <dbReference type="ChEBI" id="CHEBI:60240"/>
        <note>ligand shared between dimeric partners</note>
    </ligand>
</feature>
<protein>
    <recommendedName>
        <fullName evidence="7">4-hydroxythreonine-4-phosphate dehydrogenase</fullName>
        <ecNumber evidence="7">1.1.1.262</ecNumber>
    </recommendedName>
    <alternativeName>
        <fullName evidence="7">4-(phosphohydroxy)-L-threonine dehydrogenase</fullName>
    </alternativeName>
</protein>
<feature type="binding site" evidence="7">
    <location>
        <position position="131"/>
    </location>
    <ligand>
        <name>substrate</name>
    </ligand>
</feature>
<comment type="pathway">
    <text evidence="7">Cofactor biosynthesis; pyridoxine 5'-phosphate biosynthesis; pyridoxine 5'-phosphate from D-erythrose 4-phosphate: step 4/5.</text>
</comment>
<comment type="cofactor">
    <cofactor evidence="7">
        <name>Zn(2+)</name>
        <dbReference type="ChEBI" id="CHEBI:29105"/>
    </cofactor>
    <cofactor evidence="7">
        <name>Mg(2+)</name>
        <dbReference type="ChEBI" id="CHEBI:18420"/>
    </cofactor>
    <cofactor evidence="7">
        <name>Co(2+)</name>
        <dbReference type="ChEBI" id="CHEBI:48828"/>
    </cofactor>
    <text evidence="7">Binds 1 divalent metal cation per subunit. Can use ions such as Zn(2+), Mg(2+) or Co(2+).</text>
</comment>
<evidence type="ECO:0000256" key="6">
    <source>
        <dbReference type="ARBA" id="ARBA00023096"/>
    </source>
</evidence>
<keyword evidence="1 7" id="KW-0963">Cytoplasm</keyword>